<dbReference type="EC" id="3.4.19.12" evidence="3"/>
<feature type="domain" description="USP" evidence="11">
    <location>
        <begin position="159"/>
        <end position="606"/>
    </location>
</feature>
<protein>
    <recommendedName>
        <fullName evidence="3">ubiquitinyl hydrolase 1</fullName>
        <ecNumber evidence="3">3.4.19.12</ecNumber>
    </recommendedName>
</protein>
<dbReference type="Gene3D" id="3.90.70.10">
    <property type="entry name" value="Cysteine proteinases"/>
    <property type="match status" value="1"/>
</dbReference>
<dbReference type="Proteomes" id="UP000319663">
    <property type="component" value="Unassembled WGS sequence"/>
</dbReference>
<dbReference type="GO" id="GO:0005829">
    <property type="term" value="C:cytosol"/>
    <property type="evidence" value="ECO:0007669"/>
    <property type="project" value="TreeGrafter"/>
</dbReference>
<feature type="coiled-coil region" evidence="8">
    <location>
        <begin position="359"/>
        <end position="386"/>
    </location>
</feature>
<dbReference type="SUPFAM" id="SSF54001">
    <property type="entry name" value="Cysteine proteinases"/>
    <property type="match status" value="1"/>
</dbReference>
<dbReference type="PANTHER" id="PTHR24006:SF888">
    <property type="entry name" value="UBIQUITIN CARBOXYL-TERMINAL HYDROLASE 30"/>
    <property type="match status" value="1"/>
</dbReference>
<dbReference type="PROSITE" id="PS50235">
    <property type="entry name" value="USP_3"/>
    <property type="match status" value="1"/>
</dbReference>
<evidence type="ECO:0000256" key="4">
    <source>
        <dbReference type="ARBA" id="ARBA00022670"/>
    </source>
</evidence>
<gene>
    <name evidence="12" type="ORF">MPDQ_008065</name>
</gene>
<comment type="similarity">
    <text evidence="2">Belongs to the peptidase C19 family.</text>
</comment>
<dbReference type="STRING" id="5098.A0A507QU68"/>
<dbReference type="GO" id="GO:0006508">
    <property type="term" value="P:proteolysis"/>
    <property type="evidence" value="ECO:0007669"/>
    <property type="project" value="UniProtKB-KW"/>
</dbReference>
<dbReference type="CDD" id="cd02662">
    <property type="entry name" value="Peptidase_C19F"/>
    <property type="match status" value="1"/>
</dbReference>
<keyword evidence="8" id="KW-0175">Coiled coil</keyword>
<keyword evidence="7" id="KW-0788">Thiol protease</keyword>
<dbReference type="GO" id="GO:0016579">
    <property type="term" value="P:protein deubiquitination"/>
    <property type="evidence" value="ECO:0007669"/>
    <property type="project" value="InterPro"/>
</dbReference>
<dbReference type="Pfam" id="PF00443">
    <property type="entry name" value="UCH"/>
    <property type="match status" value="1"/>
</dbReference>
<dbReference type="EMBL" id="VIFY01000095">
    <property type="protein sequence ID" value="TQB70777.1"/>
    <property type="molecule type" value="Genomic_DNA"/>
</dbReference>
<sequence length="717" mass="79717">MNTYPASADIPEWRPLVETQSRTRYDSVSDYLQSNQTIAYVFLSIILVHFFLNISGHLLPSLPRVLWNISVYLTPSRIVFALDPKRETTQENHTEGQTPPMDTFQAKSKAMQRILGLEDRNNTNSSSPSFSSLLSPARTFSGIVGNALLRGGSRENLPPGLGNWDNSCYQNSIIQGLASLRSLAAYLERNINALTERGSFSTHQALKDIIERLNSPACYDQKLWIPAELKSMSSWQQQDAQEYFSKIIEQVDREILQAARGRTGNLGLKAAGPEEHVIGTVSNLKLTDETRSRIVENSSLRNPLEGLLAQRVGCMRCGWTEGLSLIPFNCLTVPLVGNIACSIRDCLDQYMDLESIEGVECTKCTLLRAREQLRNLLEQIKEDKDLSNSPQLPDAPNTLRASFEGRLKAVEEALEEEDFADKTLSNKCHIPSKNRVSTTKSRQAVIARAPQCLAIHINRSLFDENTGMLRKNYAELRFPTTIDLSAWCLGTKCKAAADGSTEEWDTNPRASMLPHASATADAGSRQYELRALITHYGRHENGHYICYRKYPSDIFPAEVSEAVLAADGEKERSERWFRLSDDDVHMVSEQHVLSQGGAFMLLYEAVEHPPLPAKPMDMNSPRLVDVERRNLASNSSFTTTDDMSMASTDALTLDDTDLDTSRTPSISPPAPDRVIPSIEDIQHGTFPKLGARYVVNGSRSSDKDADGISSSPSIVTV</sequence>
<feature type="compositionally biased region" description="Polar residues" evidence="9">
    <location>
        <begin position="708"/>
        <end position="717"/>
    </location>
</feature>
<dbReference type="InterPro" id="IPR018200">
    <property type="entry name" value="USP_CS"/>
</dbReference>
<keyword evidence="10" id="KW-0812">Transmembrane</keyword>
<dbReference type="PANTHER" id="PTHR24006">
    <property type="entry name" value="UBIQUITIN CARBOXYL-TERMINAL HYDROLASE"/>
    <property type="match status" value="1"/>
</dbReference>
<evidence type="ECO:0000256" key="2">
    <source>
        <dbReference type="ARBA" id="ARBA00009085"/>
    </source>
</evidence>
<comment type="catalytic activity">
    <reaction evidence="1">
        <text>Thiol-dependent hydrolysis of ester, thioester, amide, peptide and isopeptide bonds formed by the C-terminal Gly of ubiquitin (a 76-residue protein attached to proteins as an intracellular targeting signal).</text>
        <dbReference type="EC" id="3.4.19.12"/>
    </reaction>
</comment>
<feature type="transmembrane region" description="Helical" evidence="10">
    <location>
        <begin position="38"/>
        <end position="59"/>
    </location>
</feature>
<keyword evidence="6" id="KW-0378">Hydrolase</keyword>
<reference evidence="12 13" key="1">
    <citation type="submission" date="2019-06" db="EMBL/GenBank/DDBJ databases">
        <title>Wine fermentation using esterase from Monascus purpureus.</title>
        <authorList>
            <person name="Geng C."/>
            <person name="Zhang Y."/>
        </authorList>
    </citation>
    <scope>NUCLEOTIDE SEQUENCE [LARGE SCALE GENOMIC DNA]</scope>
    <source>
        <strain evidence="12">HQ1</strain>
    </source>
</reference>
<evidence type="ECO:0000256" key="9">
    <source>
        <dbReference type="SAM" id="MobiDB-lite"/>
    </source>
</evidence>
<evidence type="ECO:0000256" key="6">
    <source>
        <dbReference type="ARBA" id="ARBA00022801"/>
    </source>
</evidence>
<dbReference type="InterPro" id="IPR001394">
    <property type="entry name" value="Peptidase_C19_UCH"/>
</dbReference>
<dbReference type="GO" id="GO:0005634">
    <property type="term" value="C:nucleus"/>
    <property type="evidence" value="ECO:0007669"/>
    <property type="project" value="TreeGrafter"/>
</dbReference>
<dbReference type="GO" id="GO:0004843">
    <property type="term" value="F:cysteine-type deubiquitinase activity"/>
    <property type="evidence" value="ECO:0007669"/>
    <property type="project" value="UniProtKB-EC"/>
</dbReference>
<evidence type="ECO:0000256" key="5">
    <source>
        <dbReference type="ARBA" id="ARBA00022786"/>
    </source>
</evidence>
<keyword evidence="4" id="KW-0645">Protease</keyword>
<feature type="region of interest" description="Disordered" evidence="9">
    <location>
        <begin position="653"/>
        <end position="675"/>
    </location>
</feature>
<evidence type="ECO:0000259" key="11">
    <source>
        <dbReference type="PROSITE" id="PS50235"/>
    </source>
</evidence>
<dbReference type="PROSITE" id="PS00973">
    <property type="entry name" value="USP_2"/>
    <property type="match status" value="1"/>
</dbReference>
<dbReference type="InterPro" id="IPR028889">
    <property type="entry name" value="USP"/>
</dbReference>
<evidence type="ECO:0000256" key="7">
    <source>
        <dbReference type="ARBA" id="ARBA00022807"/>
    </source>
</evidence>
<keyword evidence="10" id="KW-0472">Membrane</keyword>
<evidence type="ECO:0000313" key="13">
    <source>
        <dbReference type="Proteomes" id="UP000319663"/>
    </source>
</evidence>
<keyword evidence="5" id="KW-0833">Ubl conjugation pathway</keyword>
<evidence type="ECO:0000313" key="12">
    <source>
        <dbReference type="EMBL" id="TQB70777.1"/>
    </source>
</evidence>
<name>A0A507QU68_MONPU</name>
<keyword evidence="13" id="KW-1185">Reference proteome</keyword>
<organism evidence="12 13">
    <name type="scientific">Monascus purpureus</name>
    <name type="common">Red mold</name>
    <name type="synonym">Monascus anka</name>
    <dbReference type="NCBI Taxonomy" id="5098"/>
    <lineage>
        <taxon>Eukaryota</taxon>
        <taxon>Fungi</taxon>
        <taxon>Dikarya</taxon>
        <taxon>Ascomycota</taxon>
        <taxon>Pezizomycotina</taxon>
        <taxon>Eurotiomycetes</taxon>
        <taxon>Eurotiomycetidae</taxon>
        <taxon>Eurotiales</taxon>
        <taxon>Aspergillaceae</taxon>
        <taxon>Monascus</taxon>
    </lineage>
</organism>
<dbReference type="InterPro" id="IPR050164">
    <property type="entry name" value="Peptidase_C19"/>
</dbReference>
<dbReference type="AlphaFoldDB" id="A0A507QU68"/>
<feature type="region of interest" description="Disordered" evidence="9">
    <location>
        <begin position="698"/>
        <end position="717"/>
    </location>
</feature>
<keyword evidence="10" id="KW-1133">Transmembrane helix</keyword>
<evidence type="ECO:0000256" key="1">
    <source>
        <dbReference type="ARBA" id="ARBA00000707"/>
    </source>
</evidence>
<comment type="caution">
    <text evidence="12">The sequence shown here is derived from an EMBL/GenBank/DDBJ whole genome shotgun (WGS) entry which is preliminary data.</text>
</comment>
<evidence type="ECO:0000256" key="8">
    <source>
        <dbReference type="SAM" id="Coils"/>
    </source>
</evidence>
<proteinExistence type="inferred from homology"/>
<evidence type="ECO:0000256" key="3">
    <source>
        <dbReference type="ARBA" id="ARBA00012759"/>
    </source>
</evidence>
<dbReference type="OrthoDB" id="2020758at2759"/>
<evidence type="ECO:0000256" key="10">
    <source>
        <dbReference type="SAM" id="Phobius"/>
    </source>
</evidence>
<accession>A0A507QU68</accession>
<dbReference type="InterPro" id="IPR038765">
    <property type="entry name" value="Papain-like_cys_pep_sf"/>
</dbReference>